<dbReference type="InterPro" id="IPR010071">
    <property type="entry name" value="AA_adenyl_dom"/>
</dbReference>
<dbReference type="PANTHER" id="PTHR45527:SF1">
    <property type="entry name" value="FATTY ACID SYNTHASE"/>
    <property type="match status" value="1"/>
</dbReference>
<proteinExistence type="inferred from homology"/>
<dbReference type="Gene3D" id="3.40.50.980">
    <property type="match status" value="2"/>
</dbReference>
<keyword evidence="7" id="KW-1185">Reference proteome</keyword>
<sequence length="1039" mass="115260">MSVIEVQKAFGKTPCAIGMIDFGTEIEVDRLRMAVEQLCRRHEILRTTYQEIPGLKFPIQVISPAPLYSFQIIDASEEDEGWNAFREIIDVASGPVLSLTLLRGVNGGTRVVVAVPLCNADETALEQFAVELRDICAGADQPASEILQYVDYSEWQNELLESDFGRQGEAFWRAALLDPVLLEQQLPLERRSKDVSQIDRIEASDPEAGRAAGRIAANLGASTRSVLFSLWAAFLSKLLQQNQILVGFAADERNPELAGTMGRFTHTLPVVCRIEPQLSLRENMQALQIKIDECLTWKDCFQSSVRRHSKSGGPSFRYPFGFKFKQGEQGAARSLLTRLNSDDGGLDKLSLEYSSEGAEQTFRIAYAVQAFSKETVAVWLEQFLVFIKNAGSDWDRALQQIGLLGAQERSRVLREFSAGDDRKCPDAVFLHRLFELQAGRSPDAIALVFEDVEISYAELNRRANRLAHFLRERGVSPEDVVGVCLGNPVEVIVALLGILKAGGAYLPLDPSYPPERSAFMVQDSGARCILTSETLAQRLTVEEHVEVIYLDTESSIKRCDSTTPAPTVDSFNLAYLIYTSGSTGQPKGVMVSHANAVASTVARLAFYQEKVAGFLLLSSFSFDSSVAGIFWTLAQGGKLCLLDDRQRKDPNRIAERVARHGVSHVLTLPSFYDQILDALGTTGLRCAIVAGETCSSDLPARHFEKLSDTRLVNEYGPTEGTVWCTAWNIHPHVYDDRIPIGKPTPSMQIYVLDSQLEPVATGLVGEIYVGGRGLARGYRHRPALTAERFVPHPYAREDGERLYRTGDLGRWRADGVLEYVGRIDHQVKIRGFRIELGEIEARLREQNIVREAVVTAREDASGDMRLVAYVVPVGSDLARASGQVQAAYRDELGGYLRTWLPEHMVPGWYVWLTRLPLMPNGKVDRNALPAPDIGQAQQEYVAPRSATEAKLAEIWQAVLRLDRVGVYDDFFALGGHSLLATQVVSRVQKELRVAVPLRRIFESTTLEQLAQSIEASEAAGLTDEKTDRLDALLTELEAR</sequence>
<dbReference type="FunFam" id="3.40.50.980:FF:000001">
    <property type="entry name" value="Non-ribosomal peptide synthetase"/>
    <property type="match status" value="1"/>
</dbReference>
<dbReference type="Pfam" id="PF00501">
    <property type="entry name" value="AMP-binding"/>
    <property type="match status" value="1"/>
</dbReference>
<dbReference type="Pfam" id="PF00668">
    <property type="entry name" value="Condensation"/>
    <property type="match status" value="1"/>
</dbReference>
<dbReference type="GO" id="GO:0005737">
    <property type="term" value="C:cytoplasm"/>
    <property type="evidence" value="ECO:0007669"/>
    <property type="project" value="TreeGrafter"/>
</dbReference>
<dbReference type="InterPro" id="IPR001242">
    <property type="entry name" value="Condensation_dom"/>
</dbReference>
<evidence type="ECO:0000256" key="4">
    <source>
        <dbReference type="ARBA" id="ARBA00022553"/>
    </source>
</evidence>
<keyword evidence="4" id="KW-0597">Phosphoprotein</keyword>
<dbReference type="Gene3D" id="3.30.559.10">
    <property type="entry name" value="Chloramphenicol acetyltransferase-like domain"/>
    <property type="match status" value="1"/>
</dbReference>
<evidence type="ECO:0000313" key="6">
    <source>
        <dbReference type="EMBL" id="EAR21794.1"/>
    </source>
</evidence>
<dbReference type="HOGENOM" id="CLU_000022_2_4_6"/>
<comment type="caution">
    <text evidence="6">The sequence shown here is derived from an EMBL/GenBank/DDBJ whole genome shotgun (WGS) entry which is preliminary data.</text>
</comment>
<comment type="similarity">
    <text evidence="2">Belongs to the ATP-dependent AMP-binding enzyme family.</text>
</comment>
<dbReference type="Gene3D" id="1.10.1200.10">
    <property type="entry name" value="ACP-like"/>
    <property type="match status" value="1"/>
</dbReference>
<dbReference type="GO" id="GO:0044550">
    <property type="term" value="P:secondary metabolite biosynthetic process"/>
    <property type="evidence" value="ECO:0007669"/>
    <property type="project" value="UniProtKB-ARBA"/>
</dbReference>
<comment type="cofactor">
    <cofactor evidence="1">
        <name>pantetheine 4'-phosphate</name>
        <dbReference type="ChEBI" id="CHEBI:47942"/>
    </cofactor>
</comment>
<dbReference type="Gene3D" id="2.30.38.10">
    <property type="entry name" value="Luciferase, Domain 3"/>
    <property type="match status" value="1"/>
</dbReference>
<dbReference type="InterPro" id="IPR023213">
    <property type="entry name" value="CAT-like_dom_sf"/>
</dbReference>
<evidence type="ECO:0000256" key="1">
    <source>
        <dbReference type="ARBA" id="ARBA00001957"/>
    </source>
</evidence>
<dbReference type="SUPFAM" id="SSF47336">
    <property type="entry name" value="ACP-like"/>
    <property type="match status" value="1"/>
</dbReference>
<dbReference type="InterPro" id="IPR020845">
    <property type="entry name" value="AMP-binding_CS"/>
</dbReference>
<dbReference type="FunFam" id="2.30.38.10:FF:000001">
    <property type="entry name" value="Non-ribosomal peptide synthetase PvdI"/>
    <property type="match status" value="1"/>
</dbReference>
<dbReference type="InterPro" id="IPR036736">
    <property type="entry name" value="ACP-like_sf"/>
</dbReference>
<evidence type="ECO:0000256" key="2">
    <source>
        <dbReference type="ARBA" id="ARBA00006432"/>
    </source>
</evidence>
<dbReference type="Pfam" id="PF00550">
    <property type="entry name" value="PP-binding"/>
    <property type="match status" value="1"/>
</dbReference>
<dbReference type="Gene3D" id="3.30.300.30">
    <property type="match status" value="1"/>
</dbReference>
<dbReference type="GO" id="GO:0031177">
    <property type="term" value="F:phosphopantetheine binding"/>
    <property type="evidence" value="ECO:0007669"/>
    <property type="project" value="TreeGrafter"/>
</dbReference>
<dbReference type="PANTHER" id="PTHR45527">
    <property type="entry name" value="NONRIBOSOMAL PEPTIDE SYNTHETASE"/>
    <property type="match status" value="1"/>
</dbReference>
<dbReference type="PROSITE" id="PS50075">
    <property type="entry name" value="CARRIER"/>
    <property type="match status" value="1"/>
</dbReference>
<dbReference type="InterPro" id="IPR006162">
    <property type="entry name" value="Ppantetheine_attach_site"/>
</dbReference>
<dbReference type="NCBIfam" id="TIGR01733">
    <property type="entry name" value="AA-adenyl-dom"/>
    <property type="match status" value="1"/>
</dbReference>
<gene>
    <name evidence="6" type="ORF">NB231_03655</name>
</gene>
<dbReference type="PROSITE" id="PS00012">
    <property type="entry name" value="PHOSPHOPANTETHEINE"/>
    <property type="match status" value="1"/>
</dbReference>
<protein>
    <submittedName>
        <fullName evidence="6">Amino acid adenylation</fullName>
    </submittedName>
</protein>
<reference evidence="6 7" key="1">
    <citation type="submission" date="2006-02" db="EMBL/GenBank/DDBJ databases">
        <authorList>
            <person name="Waterbury J."/>
            <person name="Ferriera S."/>
            <person name="Johnson J."/>
            <person name="Kravitz S."/>
            <person name="Halpern A."/>
            <person name="Remington K."/>
            <person name="Beeson K."/>
            <person name="Tran B."/>
            <person name="Rogers Y.-H."/>
            <person name="Friedman R."/>
            <person name="Venter J.C."/>
        </authorList>
    </citation>
    <scope>NUCLEOTIDE SEQUENCE [LARGE SCALE GENOMIC DNA]</scope>
    <source>
        <strain evidence="6 7">Nb-231</strain>
    </source>
</reference>
<dbReference type="SUPFAM" id="SSF56801">
    <property type="entry name" value="Acetyl-CoA synthetase-like"/>
    <property type="match status" value="1"/>
</dbReference>
<dbReference type="FunFam" id="3.30.300.30:FF:000010">
    <property type="entry name" value="Enterobactin synthetase component F"/>
    <property type="match status" value="1"/>
</dbReference>
<dbReference type="SUPFAM" id="SSF52777">
    <property type="entry name" value="CoA-dependent acyltransferases"/>
    <property type="match status" value="2"/>
</dbReference>
<dbReference type="InterPro" id="IPR025110">
    <property type="entry name" value="AMP-bd_C"/>
</dbReference>
<feature type="domain" description="Carrier" evidence="5">
    <location>
        <begin position="942"/>
        <end position="1017"/>
    </location>
</feature>
<dbReference type="GO" id="GO:0003824">
    <property type="term" value="F:catalytic activity"/>
    <property type="evidence" value="ECO:0007669"/>
    <property type="project" value="InterPro"/>
</dbReference>
<evidence type="ECO:0000259" key="5">
    <source>
        <dbReference type="PROSITE" id="PS50075"/>
    </source>
</evidence>
<dbReference type="eggNOG" id="COG1020">
    <property type="taxonomic scope" value="Bacteria"/>
</dbReference>
<organism evidence="6 7">
    <name type="scientific">Nitrococcus mobilis Nb-231</name>
    <dbReference type="NCBI Taxonomy" id="314278"/>
    <lineage>
        <taxon>Bacteria</taxon>
        <taxon>Pseudomonadati</taxon>
        <taxon>Pseudomonadota</taxon>
        <taxon>Gammaproteobacteria</taxon>
        <taxon>Chromatiales</taxon>
        <taxon>Ectothiorhodospiraceae</taxon>
        <taxon>Nitrococcus</taxon>
    </lineage>
</organism>
<accession>A4BRH2</accession>
<dbReference type="STRING" id="314278.NB231_03655"/>
<dbReference type="Gene3D" id="3.30.559.30">
    <property type="entry name" value="Nonribosomal peptide synthetase, condensation domain"/>
    <property type="match status" value="1"/>
</dbReference>
<dbReference type="InterPro" id="IPR000873">
    <property type="entry name" value="AMP-dep_synth/lig_dom"/>
</dbReference>
<dbReference type="InterPro" id="IPR009081">
    <property type="entry name" value="PP-bd_ACP"/>
</dbReference>
<dbReference type="Pfam" id="PF13193">
    <property type="entry name" value="AMP-binding_C"/>
    <property type="match status" value="1"/>
</dbReference>
<dbReference type="AlphaFoldDB" id="A4BRH2"/>
<dbReference type="Proteomes" id="UP000003374">
    <property type="component" value="Unassembled WGS sequence"/>
</dbReference>
<keyword evidence="3" id="KW-0596">Phosphopantetheine</keyword>
<dbReference type="FunFam" id="3.40.50.12780:FF:000012">
    <property type="entry name" value="Non-ribosomal peptide synthetase"/>
    <property type="match status" value="1"/>
</dbReference>
<dbReference type="GO" id="GO:0043041">
    <property type="term" value="P:amino acid activation for nonribosomal peptide biosynthetic process"/>
    <property type="evidence" value="ECO:0007669"/>
    <property type="project" value="TreeGrafter"/>
</dbReference>
<evidence type="ECO:0000256" key="3">
    <source>
        <dbReference type="ARBA" id="ARBA00022450"/>
    </source>
</evidence>
<dbReference type="FunFam" id="1.10.1200.10:FF:000005">
    <property type="entry name" value="Nonribosomal peptide synthetase 1"/>
    <property type="match status" value="1"/>
</dbReference>
<name>A4BRH2_9GAMM</name>
<dbReference type="PROSITE" id="PS00455">
    <property type="entry name" value="AMP_BINDING"/>
    <property type="match status" value="1"/>
</dbReference>
<evidence type="ECO:0000313" key="7">
    <source>
        <dbReference type="Proteomes" id="UP000003374"/>
    </source>
</evidence>
<dbReference type="CDD" id="cd05930">
    <property type="entry name" value="A_NRPS"/>
    <property type="match status" value="1"/>
</dbReference>
<dbReference type="EMBL" id="AAOF01000006">
    <property type="protein sequence ID" value="EAR21794.1"/>
    <property type="molecule type" value="Genomic_DNA"/>
</dbReference>
<dbReference type="InterPro" id="IPR045851">
    <property type="entry name" value="AMP-bd_C_sf"/>
</dbReference>